<evidence type="ECO:0000256" key="4">
    <source>
        <dbReference type="SAM" id="MobiDB-lite"/>
    </source>
</evidence>
<dbReference type="PANTHER" id="PTHR45875">
    <property type="entry name" value="METHYLTRANSFERASE N6AMT1"/>
    <property type="match status" value="1"/>
</dbReference>
<dbReference type="Proteomes" id="UP001597365">
    <property type="component" value="Unassembled WGS sequence"/>
</dbReference>
<reference evidence="6" key="1">
    <citation type="journal article" date="2019" name="Int. J. Syst. Evol. Microbiol.">
        <title>The Global Catalogue of Microorganisms (GCM) 10K type strain sequencing project: providing services to taxonomists for standard genome sequencing and annotation.</title>
        <authorList>
            <consortium name="The Broad Institute Genomics Platform"/>
            <consortium name="The Broad Institute Genome Sequencing Center for Infectious Disease"/>
            <person name="Wu L."/>
            <person name="Ma J."/>
        </authorList>
    </citation>
    <scope>NUCLEOTIDE SEQUENCE [LARGE SCALE GENOMIC DNA]</scope>
    <source>
        <strain evidence="6">CGMCC 4.7455</strain>
    </source>
</reference>
<dbReference type="RefSeq" id="WP_380903451.1">
    <property type="nucleotide sequence ID" value="NZ_JBHUFU010000016.1"/>
</dbReference>
<evidence type="ECO:0000313" key="5">
    <source>
        <dbReference type="EMBL" id="MFD1832489.1"/>
    </source>
</evidence>
<sequence>MPDIRSHLKSIERSRRSLTRADRPREFSLLGHRWDLFDQVFAPLYSPSTRVAAEFLGLTDPARSRPPSSMLEIGCGTGVIAVQAARAGCPSVVAADINPHAVENTRVNALRHGVADRVTAVRSDLFSGLPQGARFEWIFWSSNYVQAPPDYTYRSVHERAYVDAGYRTHRRYLSEVTDHLTDDGVALLHFCDRGDPDRLERIAADHDRELHCLADRTVMEGEDPIRHMLLQIRPVRAREEKRPAVEAGAADGSGRIRDRGPRAASRPHPSPTVRPGGGVPTGPQAPSPPCATPPPPHGSPR</sequence>
<name>A0ABW4PQF7_9ACTN</name>
<dbReference type="GO" id="GO:0008168">
    <property type="term" value="F:methyltransferase activity"/>
    <property type="evidence" value="ECO:0007669"/>
    <property type="project" value="UniProtKB-KW"/>
</dbReference>
<comment type="caution">
    <text evidence="5">The sequence shown here is derived from an EMBL/GenBank/DDBJ whole genome shotgun (WGS) entry which is preliminary data.</text>
</comment>
<keyword evidence="2" id="KW-0808">Transferase</keyword>
<accession>A0ABW4PQF7</accession>
<dbReference type="CDD" id="cd02440">
    <property type="entry name" value="AdoMet_MTases"/>
    <property type="match status" value="1"/>
</dbReference>
<proteinExistence type="predicted"/>
<keyword evidence="3" id="KW-0949">S-adenosyl-L-methionine</keyword>
<keyword evidence="6" id="KW-1185">Reference proteome</keyword>
<dbReference type="EMBL" id="JBHUFU010000016">
    <property type="protein sequence ID" value="MFD1832489.1"/>
    <property type="molecule type" value="Genomic_DNA"/>
</dbReference>
<organism evidence="5 6">
    <name type="scientific">Streptomyces desertarenae</name>
    <dbReference type="NCBI Taxonomy" id="2666184"/>
    <lineage>
        <taxon>Bacteria</taxon>
        <taxon>Bacillati</taxon>
        <taxon>Actinomycetota</taxon>
        <taxon>Actinomycetes</taxon>
        <taxon>Kitasatosporales</taxon>
        <taxon>Streptomycetaceae</taxon>
        <taxon>Streptomyces</taxon>
    </lineage>
</organism>
<evidence type="ECO:0000256" key="1">
    <source>
        <dbReference type="ARBA" id="ARBA00022603"/>
    </source>
</evidence>
<evidence type="ECO:0000256" key="3">
    <source>
        <dbReference type="ARBA" id="ARBA00022691"/>
    </source>
</evidence>
<evidence type="ECO:0000313" key="6">
    <source>
        <dbReference type="Proteomes" id="UP001597365"/>
    </source>
</evidence>
<dbReference type="InterPro" id="IPR029063">
    <property type="entry name" value="SAM-dependent_MTases_sf"/>
</dbReference>
<gene>
    <name evidence="5" type="ORF">ACFSJS_22990</name>
</gene>
<feature type="compositionally biased region" description="Pro residues" evidence="4">
    <location>
        <begin position="283"/>
        <end position="301"/>
    </location>
</feature>
<dbReference type="GO" id="GO:0032259">
    <property type="term" value="P:methylation"/>
    <property type="evidence" value="ECO:0007669"/>
    <property type="project" value="UniProtKB-KW"/>
</dbReference>
<protein>
    <submittedName>
        <fullName evidence="5">Methyltransferase domain-containing protein</fullName>
    </submittedName>
</protein>
<dbReference type="PANTHER" id="PTHR45875:SF1">
    <property type="entry name" value="METHYLTRANSFERASE N6AMT1"/>
    <property type="match status" value="1"/>
</dbReference>
<dbReference type="SUPFAM" id="SSF53335">
    <property type="entry name" value="S-adenosyl-L-methionine-dependent methyltransferases"/>
    <property type="match status" value="1"/>
</dbReference>
<keyword evidence="1 5" id="KW-0489">Methyltransferase</keyword>
<dbReference type="Gene3D" id="3.40.50.150">
    <property type="entry name" value="Vaccinia Virus protein VP39"/>
    <property type="match status" value="1"/>
</dbReference>
<feature type="region of interest" description="Disordered" evidence="4">
    <location>
        <begin position="239"/>
        <end position="301"/>
    </location>
</feature>
<dbReference type="InterPro" id="IPR052190">
    <property type="entry name" value="Euk-Arch_PrmC-MTase"/>
</dbReference>
<evidence type="ECO:0000256" key="2">
    <source>
        <dbReference type="ARBA" id="ARBA00022679"/>
    </source>
</evidence>
<dbReference type="Pfam" id="PF06325">
    <property type="entry name" value="PrmA"/>
    <property type="match status" value="1"/>
</dbReference>